<gene>
    <name evidence="2" type="ORF">RI845_01745</name>
</gene>
<reference evidence="3" key="1">
    <citation type="submission" date="2023-09" db="EMBL/GenBank/DDBJ databases">
        <authorList>
            <person name="Li S."/>
            <person name="Li X."/>
            <person name="Zhang C."/>
            <person name="Zhao Z."/>
        </authorList>
    </citation>
    <scope>NUCLEOTIDE SEQUENCE [LARGE SCALE GENOMIC DNA]</scope>
    <source>
        <strain evidence="3">SQ345</strain>
    </source>
</reference>
<feature type="chain" id="PRO_5046762927" evidence="1">
    <location>
        <begin position="20"/>
        <end position="271"/>
    </location>
</feature>
<dbReference type="Proteomes" id="UP001248581">
    <property type="component" value="Chromosome"/>
</dbReference>
<accession>A0ABY9TJV7</accession>
<proteinExistence type="predicted"/>
<name>A0ABY9TJV7_9GAMM</name>
<organism evidence="2 3">
    <name type="scientific">Thalassotalea nanhaiensis</name>
    <dbReference type="NCBI Taxonomy" id="3065648"/>
    <lineage>
        <taxon>Bacteria</taxon>
        <taxon>Pseudomonadati</taxon>
        <taxon>Pseudomonadota</taxon>
        <taxon>Gammaproteobacteria</taxon>
        <taxon>Alteromonadales</taxon>
        <taxon>Colwelliaceae</taxon>
        <taxon>Thalassotalea</taxon>
    </lineage>
</organism>
<keyword evidence="1" id="KW-0732">Signal</keyword>
<evidence type="ECO:0000313" key="2">
    <source>
        <dbReference type="EMBL" id="WNC68889.1"/>
    </source>
</evidence>
<feature type="signal peptide" evidence="1">
    <location>
        <begin position="1"/>
        <end position="19"/>
    </location>
</feature>
<evidence type="ECO:0000256" key="1">
    <source>
        <dbReference type="SAM" id="SignalP"/>
    </source>
</evidence>
<dbReference type="RefSeq" id="WP_348388043.1">
    <property type="nucleotide sequence ID" value="NZ_CP134146.1"/>
</dbReference>
<keyword evidence="3" id="KW-1185">Reference proteome</keyword>
<sequence>MKIKFIIVTALLASPLVVAKVGEPPSNPLGYLQSQLSIKSGFYTVQNGAKNSDYKQLDPSFSGVDDTVITSVEAKSQFTWGGTHLIAHHGLKNATNKDGQQVIANMMLNTGVKPIKLFVGYDELSYKHGATETKYRYGVGFGLPIKGQLVTGYLTKIYGTLETPGLADFEGDNGYALALKSSFSITDNITWDSAFEYTWDRKLTTLPLPESHPLRVIAEENLSKESLRVCNKLSYKVTSNFDLGLEYVYLKGDAVFVKDGGLLGAFAAYKF</sequence>
<dbReference type="EMBL" id="CP134146">
    <property type="protein sequence ID" value="WNC68889.1"/>
    <property type="molecule type" value="Genomic_DNA"/>
</dbReference>
<evidence type="ECO:0000313" key="3">
    <source>
        <dbReference type="Proteomes" id="UP001248581"/>
    </source>
</evidence>
<protein>
    <submittedName>
        <fullName evidence="2">Uncharacterized protein</fullName>
    </submittedName>
</protein>